<dbReference type="AlphaFoldDB" id="A0AAW2PSU5"/>
<gene>
    <name evidence="2" type="ORF">Sangu_0740600</name>
</gene>
<dbReference type="InterPro" id="IPR052997">
    <property type="entry name" value="RRT15-like"/>
</dbReference>
<dbReference type="PANTHER" id="PTHR33047:SF8">
    <property type="entry name" value="REGULATOR OF RDNA TRANSCRIPTION PROTEIN 15"/>
    <property type="match status" value="1"/>
</dbReference>
<accession>A0AAW2PSU5</accession>
<dbReference type="EMBL" id="JACGWK010000004">
    <property type="protein sequence ID" value="KAL0358912.1"/>
    <property type="molecule type" value="Genomic_DNA"/>
</dbReference>
<feature type="region of interest" description="Disordered" evidence="1">
    <location>
        <begin position="526"/>
        <end position="559"/>
    </location>
</feature>
<evidence type="ECO:0000256" key="1">
    <source>
        <dbReference type="SAM" id="MobiDB-lite"/>
    </source>
</evidence>
<reference evidence="2" key="1">
    <citation type="submission" date="2020-06" db="EMBL/GenBank/DDBJ databases">
        <authorList>
            <person name="Li T."/>
            <person name="Hu X."/>
            <person name="Zhang T."/>
            <person name="Song X."/>
            <person name="Zhang H."/>
            <person name="Dai N."/>
            <person name="Sheng W."/>
            <person name="Hou X."/>
            <person name="Wei L."/>
        </authorList>
    </citation>
    <scope>NUCLEOTIDE SEQUENCE</scope>
    <source>
        <strain evidence="2">G01</strain>
        <tissue evidence="2">Leaf</tissue>
    </source>
</reference>
<feature type="region of interest" description="Disordered" evidence="1">
    <location>
        <begin position="717"/>
        <end position="790"/>
    </location>
</feature>
<feature type="compositionally biased region" description="Polar residues" evidence="1">
    <location>
        <begin position="724"/>
        <end position="737"/>
    </location>
</feature>
<comment type="caution">
    <text evidence="2">The sequence shown here is derived from an EMBL/GenBank/DDBJ whole genome shotgun (WGS) entry which is preliminary data.</text>
</comment>
<organism evidence="2">
    <name type="scientific">Sesamum angustifolium</name>
    <dbReference type="NCBI Taxonomy" id="2727405"/>
    <lineage>
        <taxon>Eukaryota</taxon>
        <taxon>Viridiplantae</taxon>
        <taxon>Streptophyta</taxon>
        <taxon>Embryophyta</taxon>
        <taxon>Tracheophyta</taxon>
        <taxon>Spermatophyta</taxon>
        <taxon>Magnoliopsida</taxon>
        <taxon>eudicotyledons</taxon>
        <taxon>Gunneridae</taxon>
        <taxon>Pentapetalae</taxon>
        <taxon>asterids</taxon>
        <taxon>lamiids</taxon>
        <taxon>Lamiales</taxon>
        <taxon>Pedaliaceae</taxon>
        <taxon>Sesamum</taxon>
    </lineage>
</organism>
<sequence>MEQKQVILSALSVGVGVGVGLGLVSGSALGRWTGASTSAAAAAAGGISADEMQLELLRLVVDGKESKVTFDDFPYYLSQRTRVLLTSAAYVHLNHLDVSKHTRNLSPASRAILLSGPAELYQQMLAKALAHHFEAKLLLLDITDFSLKMQSKYGIAKKDSVSPVLVYSLHRSISEATLERMSSFLGSFSILPSREDKGGTLWRQSSGLDATARNTEGVNNSLKPQRSSSVSSDMCSSISFPSSSSNAGGHICTPQLKSFAMSIFVFICADKNITADDGALSERLLERALHAIALLTWETESVVLRGPRIGRDGEGRDESKRQRAESQRIVAARPLCRLQYPVAYLSRLQRILPAARWELYFKAADAARPPRRLGQRHVPLGARGPYCGSASGRRAYVASSPDSDLEAFSHNPAHGSFAPLAFSTKRDDQLCESTVPLVLGRADIEGSKSNVAMNAWLPQASYPCGNFSDTSSFKFRRSKGSLGHAFTVRIRTGNQNQTSFYPSVPHEISVLVELILGHLRYLLTDVPPQPNSPPDNVFRPDRPAEASLGSKKRGSAPPPIHGISKITLKVVVFHFRLSAPTYPTPLKSFHKVGLESSSTGSSFPADSAKPVPLAVVSLDSRQGQWESLGFPLSVPVLSRLFDAGKAPEGAVPSPSPGRHATTRSRRGSSSSSSPTADGFGTGTPVPSPQSQSFSRGYGSILPTSLAYIVPSTRGCSPWRPDAVMSTTGADGTRSSGFSRAAGAHRTPRDVRCSSSRWTLPPAEPFPGWRLLNRKDNSSRGPPTSPDSLTLPSAAASRFRNFNPDSLSEHALNALSVGLPPTLRID</sequence>
<dbReference type="PANTHER" id="PTHR33047">
    <property type="entry name" value="PROTEIN TAR1"/>
    <property type="match status" value="1"/>
</dbReference>
<feature type="region of interest" description="Disordered" evidence="1">
    <location>
        <begin position="647"/>
        <end position="696"/>
    </location>
</feature>
<evidence type="ECO:0000313" key="2">
    <source>
        <dbReference type="EMBL" id="KAL0358912.1"/>
    </source>
</evidence>
<name>A0AAW2PSU5_9LAMI</name>
<evidence type="ECO:0008006" key="3">
    <source>
        <dbReference type="Google" id="ProtNLM"/>
    </source>
</evidence>
<reference evidence="2" key="2">
    <citation type="journal article" date="2024" name="Plant">
        <title>Genomic evolution and insights into agronomic trait innovations of Sesamum species.</title>
        <authorList>
            <person name="Miao H."/>
            <person name="Wang L."/>
            <person name="Qu L."/>
            <person name="Liu H."/>
            <person name="Sun Y."/>
            <person name="Le M."/>
            <person name="Wang Q."/>
            <person name="Wei S."/>
            <person name="Zheng Y."/>
            <person name="Lin W."/>
            <person name="Duan Y."/>
            <person name="Cao H."/>
            <person name="Xiong S."/>
            <person name="Wang X."/>
            <person name="Wei L."/>
            <person name="Li C."/>
            <person name="Ma Q."/>
            <person name="Ju M."/>
            <person name="Zhao R."/>
            <person name="Li G."/>
            <person name="Mu C."/>
            <person name="Tian Q."/>
            <person name="Mei H."/>
            <person name="Zhang T."/>
            <person name="Gao T."/>
            <person name="Zhang H."/>
        </authorList>
    </citation>
    <scope>NUCLEOTIDE SEQUENCE</scope>
    <source>
        <strain evidence="2">G01</strain>
    </source>
</reference>
<proteinExistence type="predicted"/>
<protein>
    <recommendedName>
        <fullName evidence="3">Regulator of rDNA transcription protein 15</fullName>
    </recommendedName>
</protein>